<feature type="signal peptide" evidence="3">
    <location>
        <begin position="1"/>
        <end position="19"/>
    </location>
</feature>
<dbReference type="Proteomes" id="UP000198406">
    <property type="component" value="Unassembled WGS sequence"/>
</dbReference>
<comment type="subcellular location">
    <subcellularLocation>
        <location evidence="1">Plastid</location>
    </subcellularLocation>
</comment>
<dbReference type="GO" id="GO:0009536">
    <property type="term" value="C:plastid"/>
    <property type="evidence" value="ECO:0007669"/>
    <property type="project" value="UniProtKB-SubCell"/>
</dbReference>
<comment type="caution">
    <text evidence="5">The sequence shown here is derived from an EMBL/GenBank/DDBJ whole genome shotgun (WGS) entry which is preliminary data.</text>
</comment>
<accession>A0A1Z5K8J3</accession>
<dbReference type="AlphaFoldDB" id="A0A1Z5K8J3"/>
<gene>
    <name evidence="5" type="ORF">FisN_14Hh178</name>
</gene>
<dbReference type="EMBL" id="BDSP01000184">
    <property type="protein sequence ID" value="GAX22554.1"/>
    <property type="molecule type" value="Genomic_DNA"/>
</dbReference>
<organism evidence="5 6">
    <name type="scientific">Fistulifera solaris</name>
    <name type="common">Oleaginous diatom</name>
    <dbReference type="NCBI Taxonomy" id="1519565"/>
    <lineage>
        <taxon>Eukaryota</taxon>
        <taxon>Sar</taxon>
        <taxon>Stramenopiles</taxon>
        <taxon>Ochrophyta</taxon>
        <taxon>Bacillariophyta</taxon>
        <taxon>Bacillariophyceae</taxon>
        <taxon>Bacillariophycidae</taxon>
        <taxon>Naviculales</taxon>
        <taxon>Naviculaceae</taxon>
        <taxon>Fistulifera</taxon>
    </lineage>
</organism>
<dbReference type="InParanoid" id="A0A1Z5K8J3"/>
<keyword evidence="3" id="KW-0732">Signal</keyword>
<evidence type="ECO:0000313" key="5">
    <source>
        <dbReference type="EMBL" id="GAX22554.1"/>
    </source>
</evidence>
<dbReference type="Pfam" id="PF04755">
    <property type="entry name" value="PAP_fibrillin"/>
    <property type="match status" value="1"/>
</dbReference>
<evidence type="ECO:0000259" key="4">
    <source>
        <dbReference type="Pfam" id="PF04755"/>
    </source>
</evidence>
<sequence>MRLDFAPLLITYATLAVSAFQPLTTTTSLDRTSLFSSSSVDLTVSAKTYLLDVAERLKSQNGVFIVDPKAQDELQKAVQELEQQSQSMKSPGPKAYLGDWTLLCTVATPKSNFPSIPVLPNNPIRESIAQASNQYVKVVQRIRSDNNQTVNRVDHVIEYQPPDQIGNVLSAIPNLPEAIAQFKIPNPLQVRKSKVVLCHEAQVSPSDSSLFSTKLTLKSVVLNVAGTSAMLDPQGADVWAANLPGVPDVLGRDTFETTYLDDTLRISRTQAGFIDQLRVFVREPPTTFGEKEEEEYVVVTELVDEGDADEDVAPSDYYED</sequence>
<feature type="domain" description="Plastid lipid-associated protein/fibrillin conserved" evidence="4">
    <location>
        <begin position="61"/>
        <end position="272"/>
    </location>
</feature>
<protein>
    <recommendedName>
        <fullName evidence="4">Plastid lipid-associated protein/fibrillin conserved domain-containing protein</fullName>
    </recommendedName>
</protein>
<dbReference type="InterPro" id="IPR006843">
    <property type="entry name" value="PAP/fibrillin_dom"/>
</dbReference>
<reference evidence="5 6" key="1">
    <citation type="journal article" date="2015" name="Plant Cell">
        <title>Oil accumulation by the oleaginous diatom Fistulifera solaris as revealed by the genome and transcriptome.</title>
        <authorList>
            <person name="Tanaka T."/>
            <person name="Maeda Y."/>
            <person name="Veluchamy A."/>
            <person name="Tanaka M."/>
            <person name="Abida H."/>
            <person name="Marechal E."/>
            <person name="Bowler C."/>
            <person name="Muto M."/>
            <person name="Sunaga Y."/>
            <person name="Tanaka M."/>
            <person name="Yoshino T."/>
            <person name="Taniguchi T."/>
            <person name="Fukuda Y."/>
            <person name="Nemoto M."/>
            <person name="Matsumoto M."/>
            <person name="Wong P.S."/>
            <person name="Aburatani S."/>
            <person name="Fujibuchi W."/>
        </authorList>
    </citation>
    <scope>NUCLEOTIDE SEQUENCE [LARGE SCALE GENOMIC DNA]</scope>
    <source>
        <strain evidence="5 6">JPCC DA0580</strain>
    </source>
</reference>
<evidence type="ECO:0000256" key="3">
    <source>
        <dbReference type="SAM" id="SignalP"/>
    </source>
</evidence>
<name>A0A1Z5K8J3_FISSO</name>
<keyword evidence="2" id="KW-0934">Plastid</keyword>
<evidence type="ECO:0000256" key="2">
    <source>
        <dbReference type="ARBA" id="ARBA00022640"/>
    </source>
</evidence>
<keyword evidence="6" id="KW-1185">Reference proteome</keyword>
<evidence type="ECO:0000313" key="6">
    <source>
        <dbReference type="Proteomes" id="UP000198406"/>
    </source>
</evidence>
<proteinExistence type="predicted"/>
<feature type="chain" id="PRO_5013051961" description="Plastid lipid-associated protein/fibrillin conserved domain-containing protein" evidence="3">
    <location>
        <begin position="20"/>
        <end position="320"/>
    </location>
</feature>
<dbReference type="OrthoDB" id="42996at2759"/>
<evidence type="ECO:0000256" key="1">
    <source>
        <dbReference type="ARBA" id="ARBA00004474"/>
    </source>
</evidence>